<reference evidence="2" key="1">
    <citation type="journal article" date="2020" name="Stud. Mycol.">
        <title>101 Dothideomycetes genomes: a test case for predicting lifestyles and emergence of pathogens.</title>
        <authorList>
            <person name="Haridas S."/>
            <person name="Albert R."/>
            <person name="Binder M."/>
            <person name="Bloem J."/>
            <person name="Labutti K."/>
            <person name="Salamov A."/>
            <person name="Andreopoulos B."/>
            <person name="Baker S."/>
            <person name="Barry K."/>
            <person name="Bills G."/>
            <person name="Bluhm B."/>
            <person name="Cannon C."/>
            <person name="Castanera R."/>
            <person name="Culley D."/>
            <person name="Daum C."/>
            <person name="Ezra D."/>
            <person name="Gonzalez J."/>
            <person name="Henrissat B."/>
            <person name="Kuo A."/>
            <person name="Liang C."/>
            <person name="Lipzen A."/>
            <person name="Lutzoni F."/>
            <person name="Magnuson J."/>
            <person name="Mondo S."/>
            <person name="Nolan M."/>
            <person name="Ohm R."/>
            <person name="Pangilinan J."/>
            <person name="Park H.-J."/>
            <person name="Ramirez L."/>
            <person name="Alfaro M."/>
            <person name="Sun H."/>
            <person name="Tritt A."/>
            <person name="Yoshinaga Y."/>
            <person name="Zwiers L.-H."/>
            <person name="Turgeon B."/>
            <person name="Goodwin S."/>
            <person name="Spatafora J."/>
            <person name="Crous P."/>
            <person name="Grigoriev I."/>
        </authorList>
    </citation>
    <scope>NUCLEOTIDE SEQUENCE</scope>
    <source>
        <strain evidence="2">CBS 116435</strain>
    </source>
</reference>
<feature type="compositionally biased region" description="Polar residues" evidence="1">
    <location>
        <begin position="128"/>
        <end position="138"/>
    </location>
</feature>
<comment type="caution">
    <text evidence="2">The sequence shown here is derived from an EMBL/GenBank/DDBJ whole genome shotgun (WGS) entry which is preliminary data.</text>
</comment>
<feature type="compositionally biased region" description="Polar residues" evidence="1">
    <location>
        <begin position="242"/>
        <end position="251"/>
    </location>
</feature>
<proteinExistence type="predicted"/>
<feature type="region of interest" description="Disordered" evidence="1">
    <location>
        <begin position="123"/>
        <end position="151"/>
    </location>
</feature>
<evidence type="ECO:0000313" key="2">
    <source>
        <dbReference type="EMBL" id="KAF2722120.1"/>
    </source>
</evidence>
<accession>A0A9P4Q9K6</accession>
<feature type="region of interest" description="Disordered" evidence="1">
    <location>
        <begin position="165"/>
        <end position="202"/>
    </location>
</feature>
<evidence type="ECO:0000313" key="3">
    <source>
        <dbReference type="Proteomes" id="UP000799441"/>
    </source>
</evidence>
<sequence length="301" mass="33636">MIPAARGTANDISLLSEHETPAEPRPCLFDSKRYHGHDQNEIESSSDSHVTENPISPSNCPQSPTSALDASCPPSSSSSRTCCEASSTSSGSESVRFQSTVEVEHVRLAPRLTFYTDTKGRRRVTCRGRQTSSAPTNSRPRQRECQRQEPASIVPMRYSIIPPNILPSASASENDADDEWPVSASSCSADRGEESEDAHDSDGNGCWWRYCNLESRQVNELREDQVNSRCMAFRRTFWQRRSGNSPISPSRSEPHAGMNNRRERTFPTLDGASSEGEVSSSEEEEYFRLMEGGDWRMLWCE</sequence>
<organism evidence="2 3">
    <name type="scientific">Polychaeton citri CBS 116435</name>
    <dbReference type="NCBI Taxonomy" id="1314669"/>
    <lineage>
        <taxon>Eukaryota</taxon>
        <taxon>Fungi</taxon>
        <taxon>Dikarya</taxon>
        <taxon>Ascomycota</taxon>
        <taxon>Pezizomycotina</taxon>
        <taxon>Dothideomycetes</taxon>
        <taxon>Dothideomycetidae</taxon>
        <taxon>Capnodiales</taxon>
        <taxon>Capnodiaceae</taxon>
        <taxon>Polychaeton</taxon>
    </lineage>
</organism>
<dbReference type="Proteomes" id="UP000799441">
    <property type="component" value="Unassembled WGS sequence"/>
</dbReference>
<evidence type="ECO:0000256" key="1">
    <source>
        <dbReference type="SAM" id="MobiDB-lite"/>
    </source>
</evidence>
<gene>
    <name evidence="2" type="ORF">K431DRAFT_327896</name>
</gene>
<feature type="compositionally biased region" description="Polar residues" evidence="1">
    <location>
        <begin position="42"/>
        <end position="68"/>
    </location>
</feature>
<feature type="compositionally biased region" description="Basic and acidic residues" evidence="1">
    <location>
        <begin position="30"/>
        <end position="40"/>
    </location>
</feature>
<name>A0A9P4Q9K6_9PEZI</name>
<dbReference type="AlphaFoldDB" id="A0A9P4Q9K6"/>
<dbReference type="EMBL" id="MU003785">
    <property type="protein sequence ID" value="KAF2722120.1"/>
    <property type="molecule type" value="Genomic_DNA"/>
</dbReference>
<keyword evidence="3" id="KW-1185">Reference proteome</keyword>
<protein>
    <submittedName>
        <fullName evidence="2">Uncharacterized protein</fullName>
    </submittedName>
</protein>
<feature type="region of interest" description="Disordered" evidence="1">
    <location>
        <begin position="1"/>
        <end position="98"/>
    </location>
</feature>
<feature type="region of interest" description="Disordered" evidence="1">
    <location>
        <begin position="242"/>
        <end position="284"/>
    </location>
</feature>
<feature type="compositionally biased region" description="Low complexity" evidence="1">
    <location>
        <begin position="70"/>
        <end position="94"/>
    </location>
</feature>